<comment type="similarity">
    <text evidence="1">Belongs to the TIM50 family.</text>
</comment>
<dbReference type="GO" id="GO:0015031">
    <property type="term" value="P:protein transport"/>
    <property type="evidence" value="ECO:0007669"/>
    <property type="project" value="UniProtKB-KW"/>
</dbReference>
<organism evidence="3 4">
    <name type="scientific">Cannabis sativa</name>
    <name type="common">Hemp</name>
    <name type="synonym">Marijuana</name>
    <dbReference type="NCBI Taxonomy" id="3483"/>
    <lineage>
        <taxon>Eukaryota</taxon>
        <taxon>Viridiplantae</taxon>
        <taxon>Streptophyta</taxon>
        <taxon>Embryophyta</taxon>
        <taxon>Tracheophyta</taxon>
        <taxon>Spermatophyta</taxon>
        <taxon>Magnoliopsida</taxon>
        <taxon>eudicotyledons</taxon>
        <taxon>Gunneridae</taxon>
        <taxon>Pentapetalae</taxon>
        <taxon>rosids</taxon>
        <taxon>fabids</taxon>
        <taxon>Rosales</taxon>
        <taxon>Cannabaceae</taxon>
        <taxon>Cannabis</taxon>
    </lineage>
</organism>
<name>A0A7J6HSD8_CANSA</name>
<dbReference type="Proteomes" id="UP000583929">
    <property type="component" value="Unassembled WGS sequence"/>
</dbReference>
<dbReference type="SUPFAM" id="SSF56784">
    <property type="entry name" value="HAD-like"/>
    <property type="match status" value="1"/>
</dbReference>
<dbReference type="EMBL" id="JAATIQ010000033">
    <property type="protein sequence ID" value="KAF4397659.1"/>
    <property type="molecule type" value="Genomic_DNA"/>
</dbReference>
<evidence type="ECO:0000256" key="1">
    <source>
        <dbReference type="RuleBase" id="RU365079"/>
    </source>
</evidence>
<dbReference type="InterPro" id="IPR050365">
    <property type="entry name" value="TIM50"/>
</dbReference>
<dbReference type="InterPro" id="IPR036412">
    <property type="entry name" value="HAD-like_sf"/>
</dbReference>
<dbReference type="SMART" id="SM00577">
    <property type="entry name" value="CPDc"/>
    <property type="match status" value="1"/>
</dbReference>
<comment type="subcellular location">
    <subcellularLocation>
        <location evidence="1">Mitochondrion inner membrane</location>
        <topology evidence="1">Single-pass membrane protein</topology>
    </subcellularLocation>
</comment>
<comment type="caution">
    <text evidence="3">The sequence shown here is derived from an EMBL/GenBank/DDBJ whole genome shotgun (WGS) entry which is preliminary data.</text>
</comment>
<proteinExistence type="inferred from homology"/>
<dbReference type="PANTHER" id="PTHR12210">
    <property type="entry name" value="DULLARD PROTEIN PHOSPHATASE"/>
    <property type="match status" value="1"/>
</dbReference>
<dbReference type="PROSITE" id="PS50969">
    <property type="entry name" value="FCP1"/>
    <property type="match status" value="1"/>
</dbReference>
<dbReference type="InterPro" id="IPR023214">
    <property type="entry name" value="HAD_sf"/>
</dbReference>
<evidence type="ECO:0000259" key="2">
    <source>
        <dbReference type="PROSITE" id="PS50969"/>
    </source>
</evidence>
<dbReference type="FunFam" id="3.40.50.1000:FF:000257">
    <property type="entry name" value="Haloacid dehalogenase-like hydrolase (HAD) superfamily protein"/>
    <property type="match status" value="1"/>
</dbReference>
<comment type="function">
    <text evidence="1">Essential component of the TIM23 complex, a complex that mediates the translocation of transit peptide-containing proteins across the mitochondrial inner membrane.</text>
</comment>
<keyword evidence="1" id="KW-0653">Protein transport</keyword>
<feature type="domain" description="FCP1 homology" evidence="2">
    <location>
        <begin position="218"/>
        <end position="399"/>
    </location>
</feature>
<keyword evidence="4" id="KW-1185">Reference proteome</keyword>
<keyword evidence="1" id="KW-0496">Mitochondrion</keyword>
<keyword evidence="1" id="KW-0813">Transport</keyword>
<evidence type="ECO:0000313" key="3">
    <source>
        <dbReference type="EMBL" id="KAF4397659.1"/>
    </source>
</evidence>
<sequence>MKVLPNRVWCLRILSLTPELPIKDLNRTLSHHLREPQPSFRQDNPISKGLNRQENMIKGASTFMHINPVMVDSIEKSTENMRSFKTTTSLPMSNGEVKVMIEANRTLQPSVVRSFEMDIDKTKNPEQLTLVKRKKRRRRRRKTKPSSVVQNTTLVQELSEVDCPSRDDHLSTILTTLSLFREINTKTAVNTSGIVNTINGENATAGFFHTSFPRMPFTRSKKKLLVLDINGLLADIVTPPPKEYKADTNIKRRAIFSRPSCRDFLNFCFERFEVGVWSSRSDKIASKVIDYLMGDMKHKLLFCWDLSRCTATEFRTLENRHKTLVFKELRRIWEKHDPDLPWEKGEYNETNTLLLDDSPYKALLNPAYTAVFPHSYNFQNWSDNSLGAGGDIRVYLEKLSAAEDVQKFVEQNPFGQMPISESNESWGFYFKVMSWGLVAVTEEQAAINTQQKKKIIPFCFRYTFWRNNISYRLVLSYFTDVCLETTDF</sequence>
<dbReference type="AlphaFoldDB" id="A0A7J6HSD8"/>
<dbReference type="Gene3D" id="3.40.50.1000">
    <property type="entry name" value="HAD superfamily/HAD-like"/>
    <property type="match status" value="1"/>
</dbReference>
<gene>
    <name evidence="3" type="ORF">G4B88_027399</name>
</gene>
<accession>A0A7J6HSD8</accession>
<keyword evidence="1" id="KW-0809">Transit peptide</keyword>
<dbReference type="InterPro" id="IPR004274">
    <property type="entry name" value="FCP1_dom"/>
</dbReference>
<keyword evidence="1" id="KW-0811">Translocation</keyword>
<evidence type="ECO:0000313" key="4">
    <source>
        <dbReference type="Proteomes" id="UP000583929"/>
    </source>
</evidence>
<dbReference type="GO" id="GO:0005744">
    <property type="term" value="C:TIM23 mitochondrial import inner membrane translocase complex"/>
    <property type="evidence" value="ECO:0007669"/>
    <property type="project" value="UniProtKB-UniRule"/>
</dbReference>
<reference evidence="3 4" key="1">
    <citation type="journal article" date="2020" name="bioRxiv">
        <title>Sequence and annotation of 42 cannabis genomes reveals extensive copy number variation in cannabinoid synthesis and pathogen resistance genes.</title>
        <authorList>
            <person name="Mckernan K.J."/>
            <person name="Helbert Y."/>
            <person name="Kane L.T."/>
            <person name="Ebling H."/>
            <person name="Zhang L."/>
            <person name="Liu B."/>
            <person name="Eaton Z."/>
            <person name="Mclaughlin S."/>
            <person name="Kingan S."/>
            <person name="Baybayan P."/>
            <person name="Concepcion G."/>
            <person name="Jordan M."/>
            <person name="Riva A."/>
            <person name="Barbazuk W."/>
            <person name="Harkins T."/>
        </authorList>
    </citation>
    <scope>NUCLEOTIDE SEQUENCE [LARGE SCALE GENOMIC DNA]</scope>
    <source>
        <strain evidence="4">cv. Jamaican Lion 4</strain>
        <tissue evidence="3">Leaf</tissue>
    </source>
</reference>
<protein>
    <recommendedName>
        <fullName evidence="1">Mitochondrial import inner membrane translocase subunit TIM50</fullName>
    </recommendedName>
</protein>
<dbReference type="Pfam" id="PF03031">
    <property type="entry name" value="NIF"/>
    <property type="match status" value="1"/>
</dbReference>
<comment type="subunit">
    <text evidence="1">Component of the TIM23 complex.</text>
</comment>